<dbReference type="EMBL" id="ML179565">
    <property type="protein sequence ID" value="THU85099.1"/>
    <property type="molecule type" value="Genomic_DNA"/>
</dbReference>
<feature type="transmembrane region" description="Helical" evidence="2">
    <location>
        <begin position="20"/>
        <end position="44"/>
    </location>
</feature>
<accession>A0A4S8L8R9</accession>
<feature type="transmembrane region" description="Helical" evidence="2">
    <location>
        <begin position="251"/>
        <end position="276"/>
    </location>
</feature>
<evidence type="ECO:0000256" key="1">
    <source>
        <dbReference type="SAM" id="MobiDB-lite"/>
    </source>
</evidence>
<organism evidence="3 4">
    <name type="scientific">Dendrothele bispora (strain CBS 962.96)</name>
    <dbReference type="NCBI Taxonomy" id="1314807"/>
    <lineage>
        <taxon>Eukaryota</taxon>
        <taxon>Fungi</taxon>
        <taxon>Dikarya</taxon>
        <taxon>Basidiomycota</taxon>
        <taxon>Agaricomycotina</taxon>
        <taxon>Agaricomycetes</taxon>
        <taxon>Agaricomycetidae</taxon>
        <taxon>Agaricales</taxon>
        <taxon>Agaricales incertae sedis</taxon>
        <taxon>Dendrothele</taxon>
    </lineage>
</organism>
<keyword evidence="2" id="KW-0472">Membrane</keyword>
<evidence type="ECO:0000313" key="3">
    <source>
        <dbReference type="EMBL" id="THU85099.1"/>
    </source>
</evidence>
<name>A0A4S8L8R9_DENBC</name>
<dbReference type="AlphaFoldDB" id="A0A4S8L8R9"/>
<evidence type="ECO:0008006" key="5">
    <source>
        <dbReference type="Google" id="ProtNLM"/>
    </source>
</evidence>
<gene>
    <name evidence="3" type="ORF">K435DRAFT_970853</name>
</gene>
<feature type="transmembrane region" description="Helical" evidence="2">
    <location>
        <begin position="56"/>
        <end position="73"/>
    </location>
</feature>
<keyword evidence="4" id="KW-1185">Reference proteome</keyword>
<keyword evidence="2" id="KW-0812">Transmembrane</keyword>
<reference evidence="3 4" key="1">
    <citation type="journal article" date="2019" name="Nat. Ecol. Evol.">
        <title>Megaphylogeny resolves global patterns of mushroom evolution.</title>
        <authorList>
            <person name="Varga T."/>
            <person name="Krizsan K."/>
            <person name="Foldi C."/>
            <person name="Dima B."/>
            <person name="Sanchez-Garcia M."/>
            <person name="Sanchez-Ramirez S."/>
            <person name="Szollosi G.J."/>
            <person name="Szarkandi J.G."/>
            <person name="Papp V."/>
            <person name="Albert L."/>
            <person name="Andreopoulos W."/>
            <person name="Angelini C."/>
            <person name="Antonin V."/>
            <person name="Barry K.W."/>
            <person name="Bougher N.L."/>
            <person name="Buchanan P."/>
            <person name="Buyck B."/>
            <person name="Bense V."/>
            <person name="Catcheside P."/>
            <person name="Chovatia M."/>
            <person name="Cooper J."/>
            <person name="Damon W."/>
            <person name="Desjardin D."/>
            <person name="Finy P."/>
            <person name="Geml J."/>
            <person name="Haridas S."/>
            <person name="Hughes K."/>
            <person name="Justo A."/>
            <person name="Karasinski D."/>
            <person name="Kautmanova I."/>
            <person name="Kiss B."/>
            <person name="Kocsube S."/>
            <person name="Kotiranta H."/>
            <person name="LaButti K.M."/>
            <person name="Lechner B.E."/>
            <person name="Liimatainen K."/>
            <person name="Lipzen A."/>
            <person name="Lukacs Z."/>
            <person name="Mihaltcheva S."/>
            <person name="Morgado L.N."/>
            <person name="Niskanen T."/>
            <person name="Noordeloos M.E."/>
            <person name="Ohm R.A."/>
            <person name="Ortiz-Santana B."/>
            <person name="Ovrebo C."/>
            <person name="Racz N."/>
            <person name="Riley R."/>
            <person name="Savchenko A."/>
            <person name="Shiryaev A."/>
            <person name="Soop K."/>
            <person name="Spirin V."/>
            <person name="Szebenyi C."/>
            <person name="Tomsovsky M."/>
            <person name="Tulloss R.E."/>
            <person name="Uehling J."/>
            <person name="Grigoriev I.V."/>
            <person name="Vagvolgyi C."/>
            <person name="Papp T."/>
            <person name="Martin F.M."/>
            <person name="Miettinen O."/>
            <person name="Hibbett D.S."/>
            <person name="Nagy L.G."/>
        </authorList>
    </citation>
    <scope>NUCLEOTIDE SEQUENCE [LARGE SCALE GENOMIC DNA]</scope>
    <source>
        <strain evidence="3 4">CBS 962.96</strain>
    </source>
</reference>
<dbReference type="Proteomes" id="UP000297245">
    <property type="component" value="Unassembled WGS sequence"/>
</dbReference>
<evidence type="ECO:0000256" key="2">
    <source>
        <dbReference type="SAM" id="Phobius"/>
    </source>
</evidence>
<feature type="transmembrane region" description="Helical" evidence="2">
    <location>
        <begin position="174"/>
        <end position="194"/>
    </location>
</feature>
<feature type="region of interest" description="Disordered" evidence="1">
    <location>
        <begin position="301"/>
        <end position="350"/>
    </location>
</feature>
<proteinExistence type="predicted"/>
<keyword evidence="2" id="KW-1133">Transmembrane helix</keyword>
<protein>
    <recommendedName>
        <fullName evidence="5">Family A G protein-coupled receptor-like protein</fullName>
    </recommendedName>
</protein>
<feature type="transmembrane region" description="Helical" evidence="2">
    <location>
        <begin position="137"/>
        <end position="162"/>
    </location>
</feature>
<dbReference type="OrthoDB" id="2744793at2759"/>
<sequence>MQQSRPLTESDIIATELWIAPTAVIALLYGVHLVLSILTLGLLLKSGLKKKAHVGLFILTILTMIGSTFNAVLDLEFKLLEASLRGQHHPDLNSTLDLANKISIGQNYTDRLNFLISDAIVVWRAWVLFPRSRKVKVILALCMVISTAGTYLEAAFITSRAVGLKDFKLAQRKIFLMPICVLLTNVTATFLIGYKACCHHMTIKRNLDKTDRSVDQIRKILVFLAESGVVYCVLWIIYAAIILFAGNETSISYGIYNTAMPDISGIYPILIILLVAHENNVKEQENHNVTLSQSIRFASAPRANSDSEGDISEVGSSSTSGKAERSFENTSGSVFVEGSNGKRSDQSSSF</sequence>
<feature type="transmembrane region" description="Helical" evidence="2">
    <location>
        <begin position="220"/>
        <end position="245"/>
    </location>
</feature>
<feature type="compositionally biased region" description="Basic and acidic residues" evidence="1">
    <location>
        <begin position="340"/>
        <end position="350"/>
    </location>
</feature>
<evidence type="ECO:0000313" key="4">
    <source>
        <dbReference type="Proteomes" id="UP000297245"/>
    </source>
</evidence>